<evidence type="ECO:0000313" key="3">
    <source>
        <dbReference type="Proteomes" id="UP001501729"/>
    </source>
</evidence>
<feature type="compositionally biased region" description="Basic and acidic residues" evidence="1">
    <location>
        <begin position="63"/>
        <end position="75"/>
    </location>
</feature>
<proteinExistence type="predicted"/>
<name>A0AAV3UCY6_9EURY</name>
<sequence>MLRVTFECTAESERTIRFGYPSPFSDVVSAELNGSKLVLQYKPDSDDRRDECWQSGRLGGRGTTERRTLEPGEKSHVERAVLSHAKNESCFPSGRYRFEDQYGVDDEAYRWGFWLRIR</sequence>
<dbReference type="Proteomes" id="UP001501729">
    <property type="component" value="Unassembled WGS sequence"/>
</dbReference>
<reference evidence="2 3" key="1">
    <citation type="journal article" date="2019" name="Int. J. Syst. Evol. Microbiol.">
        <title>The Global Catalogue of Microorganisms (GCM) 10K type strain sequencing project: providing services to taxonomists for standard genome sequencing and annotation.</title>
        <authorList>
            <consortium name="The Broad Institute Genomics Platform"/>
            <consortium name="The Broad Institute Genome Sequencing Center for Infectious Disease"/>
            <person name="Wu L."/>
            <person name="Ma J."/>
        </authorList>
    </citation>
    <scope>NUCLEOTIDE SEQUENCE [LARGE SCALE GENOMIC DNA]</scope>
    <source>
        <strain evidence="2 3">JCM 17504</strain>
    </source>
</reference>
<keyword evidence="3" id="KW-1185">Reference proteome</keyword>
<dbReference type="EMBL" id="BAABKX010000001">
    <property type="protein sequence ID" value="GAA5044230.1"/>
    <property type="molecule type" value="Genomic_DNA"/>
</dbReference>
<gene>
    <name evidence="2" type="ORF">GCM10025751_10150</name>
</gene>
<comment type="caution">
    <text evidence="2">The sequence shown here is derived from an EMBL/GenBank/DDBJ whole genome shotgun (WGS) entry which is preliminary data.</text>
</comment>
<evidence type="ECO:0000256" key="1">
    <source>
        <dbReference type="SAM" id="MobiDB-lite"/>
    </source>
</evidence>
<accession>A0AAV3UCY6</accession>
<organism evidence="2 3">
    <name type="scientific">Haladaptatus pallidirubidus</name>
    <dbReference type="NCBI Taxonomy" id="1008152"/>
    <lineage>
        <taxon>Archaea</taxon>
        <taxon>Methanobacteriati</taxon>
        <taxon>Methanobacteriota</taxon>
        <taxon>Stenosarchaea group</taxon>
        <taxon>Halobacteria</taxon>
        <taxon>Halobacteriales</taxon>
        <taxon>Haladaptataceae</taxon>
        <taxon>Haladaptatus</taxon>
    </lineage>
</organism>
<dbReference type="RefSeq" id="WP_227775798.1">
    <property type="nucleotide sequence ID" value="NZ_BAABKX010000001.1"/>
</dbReference>
<evidence type="ECO:0000313" key="2">
    <source>
        <dbReference type="EMBL" id="GAA5044230.1"/>
    </source>
</evidence>
<dbReference type="GeneID" id="68611573"/>
<dbReference type="AlphaFoldDB" id="A0AAV3UCY6"/>
<protein>
    <submittedName>
        <fullName evidence="2">Uncharacterized protein</fullName>
    </submittedName>
</protein>
<feature type="region of interest" description="Disordered" evidence="1">
    <location>
        <begin position="44"/>
        <end position="75"/>
    </location>
</feature>